<dbReference type="InterPro" id="IPR029056">
    <property type="entry name" value="Ribokinase-like"/>
</dbReference>
<dbReference type="PANTHER" id="PTHR43085">
    <property type="entry name" value="HEXOKINASE FAMILY MEMBER"/>
    <property type="match status" value="1"/>
</dbReference>
<dbReference type="SUPFAM" id="SSF53613">
    <property type="entry name" value="Ribokinase-like"/>
    <property type="match status" value="1"/>
</dbReference>
<dbReference type="RefSeq" id="WP_067430566.1">
    <property type="nucleotide sequence ID" value="NZ_CP016438.1"/>
</dbReference>
<keyword evidence="5" id="KW-0067">ATP-binding</keyword>
<dbReference type="KEGG" id="sls:SLINC_2254"/>
<comment type="similarity">
    <text evidence="1">Belongs to the carbohydrate kinase PfkB family.</text>
</comment>
<evidence type="ECO:0000313" key="7">
    <source>
        <dbReference type="Proteomes" id="UP000092598"/>
    </source>
</evidence>
<dbReference type="STRING" id="1915.SLINC_2254"/>
<reference evidence="6 7" key="1">
    <citation type="submission" date="2016-07" db="EMBL/GenBank/DDBJ databases">
        <title>Enhancement of antibiotic productionsby engineered nitrateutilization in actinobacteria.</title>
        <authorList>
            <person name="Meng S.C."/>
        </authorList>
    </citation>
    <scope>NUCLEOTIDE SEQUENCE [LARGE SCALE GENOMIC DNA]</scope>
    <source>
        <strain evidence="6 7">NRRL 2936</strain>
    </source>
</reference>
<protein>
    <submittedName>
        <fullName evidence="6">Fructokinase</fullName>
    </submittedName>
</protein>
<evidence type="ECO:0000256" key="5">
    <source>
        <dbReference type="ARBA" id="ARBA00022840"/>
    </source>
</evidence>
<sequence length="303" mass="30863">MIVVAGEALIDLVPQGAGALADLKPALGGGPYNTAVALGRLGSPTAFCSRTSHDAFGEALLDRLRASGVDVSAVQRGTEPTTLAVATIDADGSAAYSFYVDGTADRLFTAPAGLPEGTRAVSFGTCSLVLEPGASAYEELMRTAAAQGVFTALDPNIRAGLIPDADAYRARFKSWLPSVSLLKLSEEDALWLGGTPREWLAAGPSAVVITQGGDGLTAFTRDGAVHAVPGEKVDVVDTIGAGDTVNAALLHGLSARDALSPEALTGLGAEGWTQLLRFAARAAAITCSRAGAEPPYASELGEP</sequence>
<dbReference type="AlphaFoldDB" id="A0A1B1M764"/>
<keyword evidence="2" id="KW-0808">Transferase</keyword>
<dbReference type="Proteomes" id="UP000092598">
    <property type="component" value="Chromosome"/>
</dbReference>
<dbReference type="InterPro" id="IPR011611">
    <property type="entry name" value="PfkB_dom"/>
</dbReference>
<dbReference type="PATRIC" id="fig|1915.4.peg.2509"/>
<dbReference type="Gene3D" id="3.40.1190.20">
    <property type="match status" value="1"/>
</dbReference>
<name>A0A1B1M764_STRLN</name>
<keyword evidence="3" id="KW-0547">Nucleotide-binding</keyword>
<dbReference type="InterPro" id="IPR050306">
    <property type="entry name" value="PfkB_Carbo_kinase"/>
</dbReference>
<organism evidence="6 7">
    <name type="scientific">Streptomyces lincolnensis</name>
    <dbReference type="NCBI Taxonomy" id="1915"/>
    <lineage>
        <taxon>Bacteria</taxon>
        <taxon>Bacillati</taxon>
        <taxon>Actinomycetota</taxon>
        <taxon>Actinomycetes</taxon>
        <taxon>Kitasatosporales</taxon>
        <taxon>Streptomycetaceae</taxon>
        <taxon>Streptomyces</taxon>
    </lineage>
</organism>
<keyword evidence="7" id="KW-1185">Reference proteome</keyword>
<dbReference type="CDD" id="cd01167">
    <property type="entry name" value="bac_FRK"/>
    <property type="match status" value="1"/>
</dbReference>
<accession>A0A1B1M764</accession>
<dbReference type="GO" id="GO:0016301">
    <property type="term" value="F:kinase activity"/>
    <property type="evidence" value="ECO:0007669"/>
    <property type="project" value="UniProtKB-KW"/>
</dbReference>
<evidence type="ECO:0000256" key="2">
    <source>
        <dbReference type="ARBA" id="ARBA00022679"/>
    </source>
</evidence>
<proteinExistence type="inferred from homology"/>
<gene>
    <name evidence="6" type="ORF">SLINC_2254</name>
</gene>
<dbReference type="PROSITE" id="PS00584">
    <property type="entry name" value="PFKB_KINASES_2"/>
    <property type="match status" value="1"/>
</dbReference>
<evidence type="ECO:0000256" key="1">
    <source>
        <dbReference type="ARBA" id="ARBA00010688"/>
    </source>
</evidence>
<evidence type="ECO:0000313" key="6">
    <source>
        <dbReference type="EMBL" id="ANS64478.1"/>
    </source>
</evidence>
<dbReference type="GO" id="GO:0005524">
    <property type="term" value="F:ATP binding"/>
    <property type="evidence" value="ECO:0007669"/>
    <property type="project" value="UniProtKB-KW"/>
</dbReference>
<dbReference type="Pfam" id="PF00294">
    <property type="entry name" value="PfkB"/>
    <property type="match status" value="1"/>
</dbReference>
<dbReference type="InterPro" id="IPR002173">
    <property type="entry name" value="Carboh/pur_kinase_PfkB_CS"/>
</dbReference>
<evidence type="ECO:0000256" key="3">
    <source>
        <dbReference type="ARBA" id="ARBA00022741"/>
    </source>
</evidence>
<dbReference type="OrthoDB" id="9795789at2"/>
<evidence type="ECO:0000256" key="4">
    <source>
        <dbReference type="ARBA" id="ARBA00022777"/>
    </source>
</evidence>
<dbReference type="EMBL" id="CP016438">
    <property type="protein sequence ID" value="ANS64478.1"/>
    <property type="molecule type" value="Genomic_DNA"/>
</dbReference>
<dbReference type="PANTHER" id="PTHR43085:SF1">
    <property type="entry name" value="PSEUDOURIDINE KINASE-RELATED"/>
    <property type="match status" value="1"/>
</dbReference>
<keyword evidence="4 6" id="KW-0418">Kinase</keyword>